<comment type="caution">
    <text evidence="3">The sequence shown here is derived from an EMBL/GenBank/DDBJ whole genome shotgun (WGS) entry which is preliminary data.</text>
</comment>
<dbReference type="AlphaFoldDB" id="A0A2P5A085"/>
<feature type="signal peptide" evidence="2">
    <location>
        <begin position="1"/>
        <end position="20"/>
    </location>
</feature>
<dbReference type="RefSeq" id="XP_018657659.1">
    <property type="nucleotide sequence ID" value="XM_018809084.1"/>
</dbReference>
<reference evidence="3 4" key="1">
    <citation type="journal article" date="2016" name="Genome Announc.">
        <title>Draft Whole-Genome Sequence of Trichoderma gamsii T6085, a Promising Biocontrol Agent of Fusarium Head Blight on Wheat.</title>
        <authorList>
            <person name="Baroncelli R."/>
            <person name="Zapparata A."/>
            <person name="Piaggeschi G."/>
            <person name="Sarrocco S."/>
            <person name="Vannacci G."/>
        </authorList>
    </citation>
    <scope>NUCLEOTIDE SEQUENCE [LARGE SCALE GENOMIC DNA]</scope>
    <source>
        <strain evidence="3 4">T6085</strain>
    </source>
</reference>
<dbReference type="Proteomes" id="UP000054821">
    <property type="component" value="Unassembled WGS sequence"/>
</dbReference>
<gene>
    <name evidence="3" type="ORF">TGAM01_v201325</name>
</gene>
<evidence type="ECO:0000313" key="4">
    <source>
        <dbReference type="Proteomes" id="UP000054821"/>
    </source>
</evidence>
<name>A0A2P5A085_9HYPO</name>
<evidence type="ECO:0000256" key="2">
    <source>
        <dbReference type="SAM" id="SignalP"/>
    </source>
</evidence>
<evidence type="ECO:0000256" key="1">
    <source>
        <dbReference type="SAM" id="MobiDB-lite"/>
    </source>
</evidence>
<keyword evidence="4" id="KW-1185">Reference proteome</keyword>
<evidence type="ECO:0000313" key="3">
    <source>
        <dbReference type="EMBL" id="PON29959.1"/>
    </source>
</evidence>
<dbReference type="EMBL" id="JPDN02000003">
    <property type="protein sequence ID" value="PON29959.1"/>
    <property type="molecule type" value="Genomic_DNA"/>
</dbReference>
<accession>A0A2P5A085</accession>
<feature type="compositionally biased region" description="Low complexity" evidence="1">
    <location>
        <begin position="87"/>
        <end position="110"/>
    </location>
</feature>
<organism evidence="3 4">
    <name type="scientific">Trichoderma gamsii</name>
    <dbReference type="NCBI Taxonomy" id="398673"/>
    <lineage>
        <taxon>Eukaryota</taxon>
        <taxon>Fungi</taxon>
        <taxon>Dikarya</taxon>
        <taxon>Ascomycota</taxon>
        <taxon>Pezizomycotina</taxon>
        <taxon>Sordariomycetes</taxon>
        <taxon>Hypocreomycetidae</taxon>
        <taxon>Hypocreales</taxon>
        <taxon>Hypocreaceae</taxon>
        <taxon>Trichoderma</taxon>
    </lineage>
</organism>
<sequence length="294" mass="27521">MVRLSVASALTFALSVYALGDPAGAKNVGNGAGGQFIGGQCLSSKDCASTCCAFISGGGVCSGLGAQFQAGKSGCGFGDGGAPPQPSAAAGSSNSGSSSGSTSNTGTSANVPAGFNTAVGDPSGAKNLGNGQGQQFITGACLSDADCASGCCAGQNGGATCSGVGAQFQNGKTGCGFNANGGSSSSAPAPAPSSSSGSSSGSTNSAVAAPAGFNTAVGDPAGAKNLGNGKGQQFITGACLSDADCASGCCAGQNGGATCSGVGAQFQNGKTGCGFSAATKRSFEFSRIARRFKA</sequence>
<proteinExistence type="predicted"/>
<feature type="chain" id="PRO_5015108256" evidence="2">
    <location>
        <begin position="21"/>
        <end position="294"/>
    </location>
</feature>
<keyword evidence="2" id="KW-0732">Signal</keyword>
<protein>
    <submittedName>
        <fullName evidence="3">Biotrophy-associated secreted protein 2</fullName>
    </submittedName>
</protein>
<feature type="region of interest" description="Disordered" evidence="1">
    <location>
        <begin position="86"/>
        <end position="118"/>
    </location>
</feature>
<dbReference type="GeneID" id="29989167"/>